<organism evidence="1 2">
    <name type="scientific">Planctopirus hydrillae</name>
    <dbReference type="NCBI Taxonomy" id="1841610"/>
    <lineage>
        <taxon>Bacteria</taxon>
        <taxon>Pseudomonadati</taxon>
        <taxon>Planctomycetota</taxon>
        <taxon>Planctomycetia</taxon>
        <taxon>Planctomycetales</taxon>
        <taxon>Planctomycetaceae</taxon>
        <taxon>Planctopirus</taxon>
    </lineage>
</organism>
<reference evidence="1 2" key="1">
    <citation type="submission" date="2016-05" db="EMBL/GenBank/DDBJ databases">
        <title>Genomic and physiological characterization of Planctopirus sp. isolated from fresh water lake.</title>
        <authorList>
            <person name="Subhash Y."/>
            <person name="Ramana C."/>
        </authorList>
    </citation>
    <scope>NUCLEOTIDE SEQUENCE [LARGE SCALE GENOMIC DNA]</scope>
    <source>
        <strain evidence="1 2">JC280</strain>
    </source>
</reference>
<dbReference type="RefSeq" id="WP_068852082.1">
    <property type="nucleotide sequence ID" value="NZ_LYDR01000152.1"/>
</dbReference>
<keyword evidence="2" id="KW-1185">Reference proteome</keyword>
<dbReference type="Proteomes" id="UP000094828">
    <property type="component" value="Unassembled WGS sequence"/>
</dbReference>
<dbReference type="OrthoDB" id="213537at2"/>
<evidence type="ECO:0000313" key="1">
    <source>
        <dbReference type="EMBL" id="ODA28634.1"/>
    </source>
</evidence>
<comment type="caution">
    <text evidence="1">The sequence shown here is derived from an EMBL/GenBank/DDBJ whole genome shotgun (WGS) entry which is preliminary data.</text>
</comment>
<accession>A0A1C3E5W9</accession>
<proteinExistence type="predicted"/>
<dbReference type="AlphaFoldDB" id="A0A1C3E5W9"/>
<sequence>MRLIHHLPLRAFFWGALIGFTLLGSVPAEAGGIASTASSLAASSSNTSSAATGWYWGWGRYGYRGYGWGYNHPYHRTPYLNFAYSRYGWGNTYGYGPFYNYYGYGFNGRAPYAWGWPYRYTYGWNAAMYARPLGVYSPGYYSYQGINGYAYTASSAYYAPPASGIAIVNTGFAGDYAPYVYYGESQYARPALMGLQGINSPCCQDQGTPVINTPEPQPIQ</sequence>
<dbReference type="EMBL" id="LYDR01000152">
    <property type="protein sequence ID" value="ODA28634.1"/>
    <property type="molecule type" value="Genomic_DNA"/>
</dbReference>
<gene>
    <name evidence="1" type="ORF">A6X21_13200</name>
</gene>
<name>A0A1C3E5W9_9PLAN</name>
<evidence type="ECO:0000313" key="2">
    <source>
        <dbReference type="Proteomes" id="UP000094828"/>
    </source>
</evidence>
<protein>
    <submittedName>
        <fullName evidence="1">Uncharacterized protein</fullName>
    </submittedName>
</protein>